<gene>
    <name evidence="2" type="ORF">DFH07DRAFT_783196</name>
</gene>
<keyword evidence="3" id="KW-1185">Reference proteome</keyword>
<comment type="caution">
    <text evidence="2">The sequence shown here is derived from an EMBL/GenBank/DDBJ whole genome shotgun (WGS) entry which is preliminary data.</text>
</comment>
<accession>A0AAD7HPB7</accession>
<reference evidence="2" key="1">
    <citation type="submission" date="2023-03" db="EMBL/GenBank/DDBJ databases">
        <title>Massive genome expansion in bonnet fungi (Mycena s.s.) driven by repeated elements and novel gene families across ecological guilds.</title>
        <authorList>
            <consortium name="Lawrence Berkeley National Laboratory"/>
            <person name="Harder C.B."/>
            <person name="Miyauchi S."/>
            <person name="Viragh M."/>
            <person name="Kuo A."/>
            <person name="Thoen E."/>
            <person name="Andreopoulos B."/>
            <person name="Lu D."/>
            <person name="Skrede I."/>
            <person name="Drula E."/>
            <person name="Henrissat B."/>
            <person name="Morin E."/>
            <person name="Kohler A."/>
            <person name="Barry K."/>
            <person name="LaButti K."/>
            <person name="Morin E."/>
            <person name="Salamov A."/>
            <person name="Lipzen A."/>
            <person name="Mereny Z."/>
            <person name="Hegedus B."/>
            <person name="Baldrian P."/>
            <person name="Stursova M."/>
            <person name="Weitz H."/>
            <person name="Taylor A."/>
            <person name="Grigoriev I.V."/>
            <person name="Nagy L.G."/>
            <person name="Martin F."/>
            <person name="Kauserud H."/>
        </authorList>
    </citation>
    <scope>NUCLEOTIDE SEQUENCE</scope>
    <source>
        <strain evidence="2">CBHHK188m</strain>
    </source>
</reference>
<feature type="compositionally biased region" description="Acidic residues" evidence="1">
    <location>
        <begin position="219"/>
        <end position="230"/>
    </location>
</feature>
<feature type="compositionally biased region" description="Polar residues" evidence="1">
    <location>
        <begin position="1"/>
        <end position="25"/>
    </location>
</feature>
<feature type="compositionally biased region" description="Basic and acidic residues" evidence="1">
    <location>
        <begin position="189"/>
        <end position="201"/>
    </location>
</feature>
<feature type="region of interest" description="Disordered" evidence="1">
    <location>
        <begin position="1"/>
        <end position="27"/>
    </location>
</feature>
<dbReference type="Proteomes" id="UP001215280">
    <property type="component" value="Unassembled WGS sequence"/>
</dbReference>
<dbReference type="AlphaFoldDB" id="A0AAD7HPB7"/>
<organism evidence="2 3">
    <name type="scientific">Mycena maculata</name>
    <dbReference type="NCBI Taxonomy" id="230809"/>
    <lineage>
        <taxon>Eukaryota</taxon>
        <taxon>Fungi</taxon>
        <taxon>Dikarya</taxon>
        <taxon>Basidiomycota</taxon>
        <taxon>Agaricomycotina</taxon>
        <taxon>Agaricomycetes</taxon>
        <taxon>Agaricomycetidae</taxon>
        <taxon>Agaricales</taxon>
        <taxon>Marasmiineae</taxon>
        <taxon>Mycenaceae</taxon>
        <taxon>Mycena</taxon>
    </lineage>
</organism>
<proteinExistence type="predicted"/>
<evidence type="ECO:0008006" key="4">
    <source>
        <dbReference type="Google" id="ProtNLM"/>
    </source>
</evidence>
<dbReference type="EMBL" id="JARJLG010000235">
    <property type="protein sequence ID" value="KAJ7724722.1"/>
    <property type="molecule type" value="Genomic_DNA"/>
</dbReference>
<protein>
    <recommendedName>
        <fullName evidence="4">Myb/SANT-like domain-containing protein</fullName>
    </recommendedName>
</protein>
<feature type="region of interest" description="Disordered" evidence="1">
    <location>
        <begin position="164"/>
        <end position="239"/>
    </location>
</feature>
<name>A0AAD7HPB7_9AGAR</name>
<evidence type="ECO:0000256" key="1">
    <source>
        <dbReference type="SAM" id="MobiDB-lite"/>
    </source>
</evidence>
<sequence>MAPARSNQPDPQAQTPEPSLPTTGNVAWLPADNKRFLTYLVEHRAEGGDGGNFKPVTHCAAAMHVNKIRKKGGPKTGKSCAQKYASFRKDRLVVDKIKNTSGYHWDDETGVTVDDAMLGSWEEYVKAFPAAARFRNAGWPYYDLMVPLMPLKAKGGHVFRAGIAPQASGNGGEGAAPKSPSPAWDADEMERAFSGRDKDNIELDEVDKDGTGDAGGSPGDEEEEENEDIDLPSRPPHTARNLACQTALPPLRTLLDQQKISIASSVVWLTSSPLQQSLQSAAQSMSNTALPAPAPAPARATGFQLSPQCRTEAIYLAQTELWLQPHKHLALIKILCNVSQADMYIALLTDDTRIPWVIDVLAEVGVVVFHPMYSSFASF</sequence>
<evidence type="ECO:0000313" key="2">
    <source>
        <dbReference type="EMBL" id="KAJ7724722.1"/>
    </source>
</evidence>
<evidence type="ECO:0000313" key="3">
    <source>
        <dbReference type="Proteomes" id="UP001215280"/>
    </source>
</evidence>